<dbReference type="InterPro" id="IPR051202">
    <property type="entry name" value="Peptidase_C40"/>
</dbReference>
<gene>
    <name evidence="6" type="ORF">SDC9_37478</name>
</gene>
<sequence length="134" mass="14956">MYSDLIGIPFKDGGRSIDGLDCYGLVMEVYRRKGINLPEYYAPALDESAVSTQIEAAKALPIWQKAEAANPPLLAVMAIKFNSIHCNHTGVYIGNGFFIHTRERIGVNIDRISSPAWRRRIEGFYVYVGAESCK</sequence>
<comment type="caution">
    <text evidence="6">The sequence shown here is derived from an EMBL/GenBank/DDBJ whole genome shotgun (WGS) entry which is preliminary data.</text>
</comment>
<proteinExistence type="inferred from homology"/>
<protein>
    <recommendedName>
        <fullName evidence="5">NlpC/P60 domain-containing protein</fullName>
    </recommendedName>
</protein>
<accession>A0A644VJM3</accession>
<keyword evidence="2" id="KW-0645">Protease</keyword>
<dbReference type="GO" id="GO:0006508">
    <property type="term" value="P:proteolysis"/>
    <property type="evidence" value="ECO:0007669"/>
    <property type="project" value="UniProtKB-KW"/>
</dbReference>
<organism evidence="6">
    <name type="scientific">bioreactor metagenome</name>
    <dbReference type="NCBI Taxonomy" id="1076179"/>
    <lineage>
        <taxon>unclassified sequences</taxon>
        <taxon>metagenomes</taxon>
        <taxon>ecological metagenomes</taxon>
    </lineage>
</organism>
<evidence type="ECO:0000256" key="2">
    <source>
        <dbReference type="ARBA" id="ARBA00022670"/>
    </source>
</evidence>
<feature type="domain" description="NlpC/P60" evidence="5">
    <location>
        <begin position="1"/>
        <end position="128"/>
    </location>
</feature>
<dbReference type="EMBL" id="VSSQ01000328">
    <property type="protein sequence ID" value="MPL91410.1"/>
    <property type="molecule type" value="Genomic_DNA"/>
</dbReference>
<evidence type="ECO:0000313" key="6">
    <source>
        <dbReference type="EMBL" id="MPL91410.1"/>
    </source>
</evidence>
<dbReference type="GO" id="GO:0008234">
    <property type="term" value="F:cysteine-type peptidase activity"/>
    <property type="evidence" value="ECO:0007669"/>
    <property type="project" value="UniProtKB-KW"/>
</dbReference>
<dbReference type="PANTHER" id="PTHR47053">
    <property type="entry name" value="MUREIN DD-ENDOPEPTIDASE MEPH-RELATED"/>
    <property type="match status" value="1"/>
</dbReference>
<keyword evidence="4" id="KW-0788">Thiol protease</keyword>
<dbReference type="PANTHER" id="PTHR47053:SF1">
    <property type="entry name" value="MUREIN DD-ENDOPEPTIDASE MEPH-RELATED"/>
    <property type="match status" value="1"/>
</dbReference>
<dbReference type="AlphaFoldDB" id="A0A644VJM3"/>
<dbReference type="PROSITE" id="PS51935">
    <property type="entry name" value="NLPC_P60"/>
    <property type="match status" value="1"/>
</dbReference>
<dbReference type="SUPFAM" id="SSF54001">
    <property type="entry name" value="Cysteine proteinases"/>
    <property type="match status" value="1"/>
</dbReference>
<reference evidence="6" key="1">
    <citation type="submission" date="2019-08" db="EMBL/GenBank/DDBJ databases">
        <authorList>
            <person name="Kucharzyk K."/>
            <person name="Murdoch R.W."/>
            <person name="Higgins S."/>
            <person name="Loffler F."/>
        </authorList>
    </citation>
    <scope>NUCLEOTIDE SEQUENCE</scope>
</reference>
<comment type="similarity">
    <text evidence="1">Belongs to the peptidase C40 family.</text>
</comment>
<dbReference type="InterPro" id="IPR000064">
    <property type="entry name" value="NLP_P60_dom"/>
</dbReference>
<evidence type="ECO:0000256" key="4">
    <source>
        <dbReference type="ARBA" id="ARBA00022807"/>
    </source>
</evidence>
<dbReference type="InterPro" id="IPR038765">
    <property type="entry name" value="Papain-like_cys_pep_sf"/>
</dbReference>
<evidence type="ECO:0000259" key="5">
    <source>
        <dbReference type="PROSITE" id="PS51935"/>
    </source>
</evidence>
<name>A0A644VJM3_9ZZZZ</name>
<keyword evidence="3" id="KW-0378">Hydrolase</keyword>
<evidence type="ECO:0000256" key="1">
    <source>
        <dbReference type="ARBA" id="ARBA00007074"/>
    </source>
</evidence>
<evidence type="ECO:0000256" key="3">
    <source>
        <dbReference type="ARBA" id="ARBA00022801"/>
    </source>
</evidence>
<dbReference type="Gene3D" id="3.90.1720.10">
    <property type="entry name" value="endopeptidase domain like (from Nostoc punctiforme)"/>
    <property type="match status" value="1"/>
</dbReference>
<dbReference type="Pfam" id="PF00877">
    <property type="entry name" value="NLPC_P60"/>
    <property type="match status" value="1"/>
</dbReference>